<dbReference type="OrthoDB" id="1654978at2"/>
<dbReference type="Proteomes" id="UP000078582">
    <property type="component" value="Chromosome"/>
</dbReference>
<dbReference type="Pfam" id="PF00877">
    <property type="entry name" value="NLPC_P60"/>
    <property type="match status" value="1"/>
</dbReference>
<dbReference type="InterPro" id="IPR000064">
    <property type="entry name" value="NLP_P60_dom"/>
</dbReference>
<evidence type="ECO:0000256" key="3">
    <source>
        <dbReference type="ARBA" id="ARBA00022801"/>
    </source>
</evidence>
<evidence type="ECO:0000256" key="4">
    <source>
        <dbReference type="ARBA" id="ARBA00022807"/>
    </source>
</evidence>
<sequence length="552" mass="54692">MTKAKSKNHFSTYVAAGVVGLAGAALVGTSQAQAATTKGKVNFQNGATTVWNNPSQGLTANHYLTSGQTVNVESQQQIAGETWYNVGNDQWVPAKYVTVAQQAATTAKKDTVTSKYQSGATTIWTSPTSGQPTGKYLTFKQTINVTAQKQVYGLTWYQIGTNQWVPSAYVALNDPELANTQVVTQSVSLTATATKSSTAANTTAAATPVSAATTSQASATPASSAEQSTTSTTAASQAATQATATSAANSSQTAATSAANASLAQEQSSAAATSQAVAQSAATSSANASLAVASSAAAASQAAAQSAATSAANVSQAQSSAAATSQAVAQSAATSSANASQAAAQSAATSVANASQAAAQSAATSTANASSAAASQAAATSAANVNQTQTQSSAATEATNTVQTTQSSQASTTPVSTTPSQSAASTASTTTDQSAVQKVIAAAQSQIGVPYVWGGHTANVGLDCSGLTSYAFSAAGISLPAYTVSQESAGQKVSISALQPGDLVFWGAAGATYHVALYIGGNQYIAAPQPGENVQVQSISSYFEPSFGVRVL</sequence>
<evidence type="ECO:0000256" key="2">
    <source>
        <dbReference type="ARBA" id="ARBA00022670"/>
    </source>
</evidence>
<dbReference type="AlphaFoldDB" id="A0A192H1F5"/>
<keyword evidence="3" id="KW-0378">Hydrolase</keyword>
<gene>
    <name evidence="5" type="ORF">AYR53_07520</name>
</gene>
<keyword evidence="2" id="KW-0645">Protease</keyword>
<evidence type="ECO:0000313" key="6">
    <source>
        <dbReference type="Proteomes" id="UP000078582"/>
    </source>
</evidence>
<name>A0A192H1F5_9LACO</name>
<dbReference type="GO" id="GO:0006508">
    <property type="term" value="P:proteolysis"/>
    <property type="evidence" value="ECO:0007669"/>
    <property type="project" value="UniProtKB-KW"/>
</dbReference>
<dbReference type="InterPro" id="IPR051202">
    <property type="entry name" value="Peptidase_C40"/>
</dbReference>
<dbReference type="EMBL" id="CP014873">
    <property type="protein sequence ID" value="ANK62634.1"/>
    <property type="molecule type" value="Genomic_DNA"/>
</dbReference>
<dbReference type="GO" id="GO:0008234">
    <property type="term" value="F:cysteine-type peptidase activity"/>
    <property type="evidence" value="ECO:0007669"/>
    <property type="project" value="UniProtKB-KW"/>
</dbReference>
<dbReference type="RefSeq" id="WP_068223414.1">
    <property type="nucleotide sequence ID" value="NZ_CP014623.1"/>
</dbReference>
<reference evidence="5 6" key="1">
    <citation type="submission" date="2016-03" db="EMBL/GenBank/DDBJ databases">
        <title>Pediococcus and Lactobacillus from brewery environment - whole genome sequencing and assembly.</title>
        <authorList>
            <person name="Behr J."/>
            <person name="Geissler A.J."/>
            <person name="Vogel R.F."/>
        </authorList>
    </citation>
    <scope>NUCLEOTIDE SEQUENCE [LARGE SCALE GENOMIC DNA]</scope>
    <source>
        <strain evidence="5 6">TMW 1.1989</strain>
    </source>
</reference>
<dbReference type="GeneID" id="42982100"/>
<dbReference type="InterPro" id="IPR038765">
    <property type="entry name" value="Papain-like_cys_pep_sf"/>
</dbReference>
<evidence type="ECO:0000313" key="5">
    <source>
        <dbReference type="EMBL" id="ANK62634.1"/>
    </source>
</evidence>
<proteinExistence type="inferred from homology"/>
<dbReference type="PROSITE" id="PS51935">
    <property type="entry name" value="NLPC_P60"/>
    <property type="match status" value="1"/>
</dbReference>
<comment type="similarity">
    <text evidence="1">Belongs to the peptidase C40 family.</text>
</comment>
<accession>A0A192H1F5</accession>
<dbReference type="KEGG" id="lbt:AYR52_02400"/>
<keyword evidence="4" id="KW-0788">Thiol protease</keyword>
<organism evidence="5 6">
    <name type="scientific">Loigolactobacillus backii</name>
    <dbReference type="NCBI Taxonomy" id="375175"/>
    <lineage>
        <taxon>Bacteria</taxon>
        <taxon>Bacillati</taxon>
        <taxon>Bacillota</taxon>
        <taxon>Bacilli</taxon>
        <taxon>Lactobacillales</taxon>
        <taxon>Lactobacillaceae</taxon>
        <taxon>Loigolactobacillus</taxon>
    </lineage>
</organism>
<dbReference type="PANTHER" id="PTHR47053:SF1">
    <property type="entry name" value="MUREIN DD-ENDOPEPTIDASE MEPH-RELATED"/>
    <property type="match status" value="1"/>
</dbReference>
<dbReference type="SUPFAM" id="SSF54001">
    <property type="entry name" value="Cysteine proteinases"/>
    <property type="match status" value="1"/>
</dbReference>
<keyword evidence="6" id="KW-1185">Reference proteome</keyword>
<dbReference type="PANTHER" id="PTHR47053">
    <property type="entry name" value="MUREIN DD-ENDOPEPTIDASE MEPH-RELATED"/>
    <property type="match status" value="1"/>
</dbReference>
<dbReference type="Gene3D" id="3.90.1720.10">
    <property type="entry name" value="endopeptidase domain like (from Nostoc punctiforme)"/>
    <property type="match status" value="1"/>
</dbReference>
<protein>
    <submittedName>
        <fullName evidence="5">Cell surface protein</fullName>
    </submittedName>
</protein>
<evidence type="ECO:0000256" key="1">
    <source>
        <dbReference type="ARBA" id="ARBA00007074"/>
    </source>
</evidence>